<accession>A0ACA9P3P6</accession>
<gene>
    <name evidence="1" type="ORF">ACOLOM_LOCUS9394</name>
</gene>
<comment type="caution">
    <text evidence="1">The sequence shown here is derived from an EMBL/GenBank/DDBJ whole genome shotgun (WGS) entry which is preliminary data.</text>
</comment>
<keyword evidence="2" id="KW-1185">Reference proteome</keyword>
<reference evidence="1" key="1">
    <citation type="submission" date="2021-06" db="EMBL/GenBank/DDBJ databases">
        <authorList>
            <person name="Kallberg Y."/>
            <person name="Tangrot J."/>
            <person name="Rosling A."/>
        </authorList>
    </citation>
    <scope>NUCLEOTIDE SEQUENCE</scope>
    <source>
        <strain evidence="1">CL356</strain>
    </source>
</reference>
<proteinExistence type="predicted"/>
<dbReference type="Proteomes" id="UP000789525">
    <property type="component" value="Unassembled WGS sequence"/>
</dbReference>
<evidence type="ECO:0000313" key="2">
    <source>
        <dbReference type="Proteomes" id="UP000789525"/>
    </source>
</evidence>
<feature type="non-terminal residue" evidence="1">
    <location>
        <position position="249"/>
    </location>
</feature>
<sequence>MSMSTTEEQVSVILEPEGLYEDTTIETSILASSLSKRAFEVHQYRLGEEKPYTDIPETLRSRVHGLFVFRHWVTEEDLLLFPNLRSATVQVCISEDQHSSTDGMDSRRIDYGTTEVADHAITLSLALRRGVLLHHDLQRNFISKKHADWTHYPTPLLQRPSAQRTFGVLGLGRIGTAVALRAKALGWSTVLFFDPYTANGMERALGLQRARTIEELFERSDTLSLHVPLTKETRGIVGSVLVGRMKEGS</sequence>
<name>A0ACA9P3P6_9GLOM</name>
<dbReference type="EMBL" id="CAJVPT010027120">
    <property type="protein sequence ID" value="CAG8682273.1"/>
    <property type="molecule type" value="Genomic_DNA"/>
</dbReference>
<evidence type="ECO:0000313" key="1">
    <source>
        <dbReference type="EMBL" id="CAG8682273.1"/>
    </source>
</evidence>
<organism evidence="1 2">
    <name type="scientific">Acaulospora colombiana</name>
    <dbReference type="NCBI Taxonomy" id="27376"/>
    <lineage>
        <taxon>Eukaryota</taxon>
        <taxon>Fungi</taxon>
        <taxon>Fungi incertae sedis</taxon>
        <taxon>Mucoromycota</taxon>
        <taxon>Glomeromycotina</taxon>
        <taxon>Glomeromycetes</taxon>
        <taxon>Diversisporales</taxon>
        <taxon>Acaulosporaceae</taxon>
        <taxon>Acaulospora</taxon>
    </lineage>
</organism>
<protein>
    <submittedName>
        <fullName evidence="1">9910_t:CDS:1</fullName>
    </submittedName>
</protein>